<name>A0A934S8G8_9BACT</name>
<organism evidence="3 4">
    <name type="scientific">Luteolibacter pohnpeiensis</name>
    <dbReference type="NCBI Taxonomy" id="454153"/>
    <lineage>
        <taxon>Bacteria</taxon>
        <taxon>Pseudomonadati</taxon>
        <taxon>Verrucomicrobiota</taxon>
        <taxon>Verrucomicrobiia</taxon>
        <taxon>Verrucomicrobiales</taxon>
        <taxon>Verrucomicrobiaceae</taxon>
        <taxon>Luteolibacter</taxon>
    </lineage>
</organism>
<dbReference type="EMBL" id="JAENIJ010000034">
    <property type="protein sequence ID" value="MBK1884087.1"/>
    <property type="molecule type" value="Genomic_DNA"/>
</dbReference>
<comment type="caution">
    <text evidence="3">The sequence shown here is derived from an EMBL/GenBank/DDBJ whole genome shotgun (WGS) entry which is preliminary data.</text>
</comment>
<feature type="chain" id="PRO_5037849364" description="ESPR domain-containing protein" evidence="2">
    <location>
        <begin position="33"/>
        <end position="670"/>
    </location>
</feature>
<dbReference type="InterPro" id="IPR013425">
    <property type="entry name" value="Autotrns_rpt"/>
</dbReference>
<protein>
    <recommendedName>
        <fullName evidence="5">ESPR domain-containing protein</fullName>
    </recommendedName>
</protein>
<feature type="signal peptide" evidence="2">
    <location>
        <begin position="1"/>
        <end position="32"/>
    </location>
</feature>
<dbReference type="AlphaFoldDB" id="A0A934S8G8"/>
<dbReference type="SUPFAM" id="SSF51126">
    <property type="entry name" value="Pectin lyase-like"/>
    <property type="match status" value="1"/>
</dbReference>
<gene>
    <name evidence="3" type="ORF">JIN85_16830</name>
</gene>
<evidence type="ECO:0000313" key="3">
    <source>
        <dbReference type="EMBL" id="MBK1884087.1"/>
    </source>
</evidence>
<dbReference type="Proteomes" id="UP000603141">
    <property type="component" value="Unassembled WGS sequence"/>
</dbReference>
<dbReference type="NCBIfam" id="TIGR02601">
    <property type="entry name" value="autotrns_rpt"/>
    <property type="match status" value="1"/>
</dbReference>
<evidence type="ECO:0008006" key="5">
    <source>
        <dbReference type="Google" id="ProtNLM"/>
    </source>
</evidence>
<keyword evidence="1 2" id="KW-0732">Signal</keyword>
<proteinExistence type="predicted"/>
<sequence>MNFPYSPFSSSRHSTIWAVISFSALASMTLSAADITWSATDGVFADSGNWAGGVVPGAADNAILNNAGTLRLSSTQTINGLQITSGTMIHTAGGGGLTVNTGFRIGAITGDTGVGDAVYQLDNAIITAGTGLSISSKDYLAKLDLVNGMITIPAGQALIIGGASGETGEAVEQGGFLNGLGGLKIGTEGSTGSYHLGSLNSTSGAAMVVGDDVVIGASGGSGSFLMDSGSFTKNINQFPNSTISLGVGVGSTGEVIQNGGVFVNNNSATRMGVGGDATWTVNGGQVVFGELVLGYSGASNATFTLNNSTMTTTGIHRDSTGDAILNLNGGTLMAGADSLSFLTGLDQATIAGAVTINTQTYNVDIAQNLLDDNGSISKTGSGTLTLTGESSLSAGVSVDEGSLIFNGTLVTPELHVSSVGLLQGNGTIDGNLNVEGFVGPGQSVGTMQVTGNAVISGDLEIDINGSQSNLLVVDGNLDISQTTLDAMVITGTADAPAYVIATYGSLTGGHFVDLLRIPEGYTVDYAYEGNQIALVVAGEETPFESWAAGYSLEGADSAADADPDHDGVMNGVEFLLGTDPTAPTSNEEMPQLTLGDESLTYIFKRSAQATSVEPTVEVSEDLQTWTTIEDDTNGASIEVDTDSSTGDETWTVTIPMAGTKQFVRLRADVP</sequence>
<dbReference type="RefSeq" id="WP_200272940.1">
    <property type="nucleotide sequence ID" value="NZ_JAENIJ010000034.1"/>
</dbReference>
<evidence type="ECO:0000313" key="4">
    <source>
        <dbReference type="Proteomes" id="UP000603141"/>
    </source>
</evidence>
<evidence type="ECO:0000256" key="1">
    <source>
        <dbReference type="ARBA" id="ARBA00022729"/>
    </source>
</evidence>
<keyword evidence="4" id="KW-1185">Reference proteome</keyword>
<reference evidence="3" key="1">
    <citation type="submission" date="2021-01" db="EMBL/GenBank/DDBJ databases">
        <title>Modified the classification status of verrucomicrobia.</title>
        <authorList>
            <person name="Feng X."/>
        </authorList>
    </citation>
    <scope>NUCLEOTIDE SEQUENCE</scope>
    <source>
        <strain evidence="3">KCTC 22041</strain>
    </source>
</reference>
<dbReference type="InterPro" id="IPR011050">
    <property type="entry name" value="Pectin_lyase_fold/virulence"/>
</dbReference>
<evidence type="ECO:0000256" key="2">
    <source>
        <dbReference type="SAM" id="SignalP"/>
    </source>
</evidence>
<accession>A0A934S8G8</accession>